<dbReference type="RefSeq" id="WP_106134904.1">
    <property type="nucleotide sequence ID" value="NZ_PVTR01000011.1"/>
</dbReference>
<evidence type="ECO:0000256" key="1">
    <source>
        <dbReference type="ARBA" id="ARBA00023125"/>
    </source>
</evidence>
<dbReference type="PRINTS" id="PR00455">
    <property type="entry name" value="HTHTETR"/>
</dbReference>
<dbReference type="InterPro" id="IPR001647">
    <property type="entry name" value="HTH_TetR"/>
</dbReference>
<comment type="caution">
    <text evidence="4">The sequence shown here is derived from an EMBL/GenBank/DDBJ whole genome shotgun (WGS) entry which is preliminary data.</text>
</comment>
<dbReference type="GO" id="GO:0003677">
    <property type="term" value="F:DNA binding"/>
    <property type="evidence" value="ECO:0007669"/>
    <property type="project" value="UniProtKB-UniRule"/>
</dbReference>
<dbReference type="InterPro" id="IPR050109">
    <property type="entry name" value="HTH-type_TetR-like_transc_reg"/>
</dbReference>
<dbReference type="EMBL" id="PVTR01000011">
    <property type="protein sequence ID" value="PRY85735.1"/>
    <property type="molecule type" value="Genomic_DNA"/>
</dbReference>
<feature type="domain" description="HTH tetR-type" evidence="3">
    <location>
        <begin position="1"/>
        <end position="61"/>
    </location>
</feature>
<dbReference type="Gene3D" id="1.10.357.10">
    <property type="entry name" value="Tetracycline Repressor, domain 2"/>
    <property type="match status" value="1"/>
</dbReference>
<dbReference type="AlphaFoldDB" id="A0A2T0WGE4"/>
<dbReference type="Proteomes" id="UP000238157">
    <property type="component" value="Unassembled WGS sequence"/>
</dbReference>
<evidence type="ECO:0000259" key="3">
    <source>
        <dbReference type="PROSITE" id="PS50977"/>
    </source>
</evidence>
<dbReference type="PROSITE" id="PS50977">
    <property type="entry name" value="HTH_TETR_2"/>
    <property type="match status" value="1"/>
</dbReference>
<organism evidence="4 5">
    <name type="scientific">Mongoliibacter ruber</name>
    <dbReference type="NCBI Taxonomy" id="1750599"/>
    <lineage>
        <taxon>Bacteria</taxon>
        <taxon>Pseudomonadati</taxon>
        <taxon>Bacteroidota</taxon>
        <taxon>Cytophagia</taxon>
        <taxon>Cytophagales</taxon>
        <taxon>Cyclobacteriaceae</taxon>
        <taxon>Mongoliibacter</taxon>
    </lineage>
</organism>
<keyword evidence="1 2" id="KW-0238">DNA-binding</keyword>
<dbReference type="Pfam" id="PF00440">
    <property type="entry name" value="TetR_N"/>
    <property type="match status" value="1"/>
</dbReference>
<evidence type="ECO:0000256" key="2">
    <source>
        <dbReference type="PROSITE-ProRule" id="PRU00335"/>
    </source>
</evidence>
<dbReference type="OrthoDB" id="881297at2"/>
<feature type="DNA-binding region" description="H-T-H motif" evidence="2">
    <location>
        <begin position="24"/>
        <end position="43"/>
    </location>
</feature>
<keyword evidence="5" id="KW-1185">Reference proteome</keyword>
<dbReference type="InterPro" id="IPR036271">
    <property type="entry name" value="Tet_transcr_reg_TetR-rel_C_sf"/>
</dbReference>
<protein>
    <submittedName>
        <fullName evidence="4">AcrR family transcriptional regulator</fullName>
    </submittedName>
</protein>
<sequence length="207" mass="24509">METKDKIIETATEQFMRYGVRSVTMDDIARQAGVSKKTIYQEFSDKNQLVYETFKVAIETDKCSLQRFPNSKSGVIGHLVELSAYIRERFTDINPLVLNEIQRYFPQSWQLFEDFKKDYVLKDVIELLEEGKKEGYFRPEINSEILGLLRLEQMMLSFDPIKFPPSRFNILELQLEIFEHFLYGIFTEKGKQAYLNQKNTKQHENHN</sequence>
<dbReference type="PANTHER" id="PTHR30328">
    <property type="entry name" value="TRANSCRIPTIONAL REPRESSOR"/>
    <property type="match status" value="1"/>
</dbReference>
<proteinExistence type="predicted"/>
<dbReference type="InterPro" id="IPR009057">
    <property type="entry name" value="Homeodomain-like_sf"/>
</dbReference>
<accession>A0A2T0WGE4</accession>
<dbReference type="SUPFAM" id="SSF48498">
    <property type="entry name" value="Tetracyclin repressor-like, C-terminal domain"/>
    <property type="match status" value="1"/>
</dbReference>
<name>A0A2T0WGE4_9BACT</name>
<gene>
    <name evidence="4" type="ORF">CLW00_11178</name>
</gene>
<reference evidence="4 5" key="1">
    <citation type="submission" date="2018-03" db="EMBL/GenBank/DDBJ databases">
        <title>Genomic Encyclopedia of Archaeal and Bacterial Type Strains, Phase II (KMG-II): from individual species to whole genera.</title>
        <authorList>
            <person name="Goeker M."/>
        </authorList>
    </citation>
    <scope>NUCLEOTIDE SEQUENCE [LARGE SCALE GENOMIC DNA]</scope>
    <source>
        <strain evidence="4 5">DSM 27929</strain>
    </source>
</reference>
<evidence type="ECO:0000313" key="5">
    <source>
        <dbReference type="Proteomes" id="UP000238157"/>
    </source>
</evidence>
<dbReference type="SUPFAM" id="SSF46689">
    <property type="entry name" value="Homeodomain-like"/>
    <property type="match status" value="1"/>
</dbReference>
<evidence type="ECO:0000313" key="4">
    <source>
        <dbReference type="EMBL" id="PRY85735.1"/>
    </source>
</evidence>
<dbReference type="Gene3D" id="1.10.10.60">
    <property type="entry name" value="Homeodomain-like"/>
    <property type="match status" value="1"/>
</dbReference>
<dbReference type="PANTHER" id="PTHR30328:SF54">
    <property type="entry name" value="HTH-TYPE TRANSCRIPTIONAL REPRESSOR SCO4008"/>
    <property type="match status" value="1"/>
</dbReference>